<dbReference type="Pfam" id="PF01416">
    <property type="entry name" value="PseudoU_synth_1"/>
    <property type="match status" value="1"/>
</dbReference>
<dbReference type="GO" id="GO:0005737">
    <property type="term" value="C:cytoplasm"/>
    <property type="evidence" value="ECO:0007669"/>
    <property type="project" value="TreeGrafter"/>
</dbReference>
<evidence type="ECO:0000256" key="5">
    <source>
        <dbReference type="PIRSR" id="PIRSR001430-2"/>
    </source>
</evidence>
<feature type="non-terminal residue" evidence="8">
    <location>
        <position position="298"/>
    </location>
</feature>
<comment type="similarity">
    <text evidence="1 6">Belongs to the tRNA pseudouridine synthase TruA family.</text>
</comment>
<proteinExistence type="inferred from homology"/>
<dbReference type="NCBIfam" id="TIGR00071">
    <property type="entry name" value="hisT_truA"/>
    <property type="match status" value="1"/>
</dbReference>
<keyword evidence="3 6" id="KW-0413">Isomerase</keyword>
<dbReference type="GO" id="GO:1990481">
    <property type="term" value="P:mRNA pseudouridine synthesis"/>
    <property type="evidence" value="ECO:0007669"/>
    <property type="project" value="TreeGrafter"/>
</dbReference>
<dbReference type="EMBL" id="KZ992435">
    <property type="protein sequence ID" value="RKP10846.1"/>
    <property type="molecule type" value="Genomic_DNA"/>
</dbReference>
<evidence type="ECO:0000313" key="9">
    <source>
        <dbReference type="Proteomes" id="UP000271241"/>
    </source>
</evidence>
<reference evidence="9" key="1">
    <citation type="journal article" date="2018" name="Nat. Microbiol.">
        <title>Leveraging single-cell genomics to expand the fungal tree of life.</title>
        <authorList>
            <person name="Ahrendt S.R."/>
            <person name="Quandt C.A."/>
            <person name="Ciobanu D."/>
            <person name="Clum A."/>
            <person name="Salamov A."/>
            <person name="Andreopoulos B."/>
            <person name="Cheng J.F."/>
            <person name="Woyke T."/>
            <person name="Pelin A."/>
            <person name="Henrissat B."/>
            <person name="Reynolds N.K."/>
            <person name="Benny G.L."/>
            <person name="Smith M.E."/>
            <person name="James T.Y."/>
            <person name="Grigoriev I.V."/>
        </authorList>
    </citation>
    <scope>NUCLEOTIDE SEQUENCE [LARGE SCALE GENOMIC DNA]</scope>
    <source>
        <strain evidence="9">RSA 1356</strain>
    </source>
</reference>
<comment type="catalytic activity">
    <reaction evidence="6">
        <text>uridine(38/39/40) in tRNA = pseudouridine(38/39/40) in tRNA</text>
        <dbReference type="Rhea" id="RHEA:22376"/>
        <dbReference type="Rhea" id="RHEA-COMP:10085"/>
        <dbReference type="Rhea" id="RHEA-COMP:10087"/>
        <dbReference type="ChEBI" id="CHEBI:65314"/>
        <dbReference type="ChEBI" id="CHEBI:65315"/>
        <dbReference type="EC" id="5.4.99.12"/>
    </reaction>
</comment>
<evidence type="ECO:0000256" key="1">
    <source>
        <dbReference type="ARBA" id="ARBA00009375"/>
    </source>
</evidence>
<dbReference type="Gene3D" id="3.30.70.580">
    <property type="entry name" value="Pseudouridine synthase I, catalytic domain, N-terminal subdomain"/>
    <property type="match status" value="1"/>
</dbReference>
<feature type="active site" description="Nucleophile" evidence="4">
    <location>
        <position position="71"/>
    </location>
</feature>
<dbReference type="PIRSF" id="PIRSF001430">
    <property type="entry name" value="tRNA_psdUrid_synth"/>
    <property type="match status" value="1"/>
</dbReference>
<dbReference type="PANTHER" id="PTHR11142">
    <property type="entry name" value="PSEUDOURIDYLATE SYNTHASE"/>
    <property type="match status" value="1"/>
</dbReference>
<dbReference type="InterPro" id="IPR020095">
    <property type="entry name" value="PsdUridine_synth_TruA_C"/>
</dbReference>
<evidence type="ECO:0000259" key="7">
    <source>
        <dbReference type="Pfam" id="PF01416"/>
    </source>
</evidence>
<feature type="non-terminal residue" evidence="8">
    <location>
        <position position="1"/>
    </location>
</feature>
<evidence type="ECO:0000256" key="6">
    <source>
        <dbReference type="RuleBase" id="RU003792"/>
    </source>
</evidence>
<sequence>KKKEARPFDMSKYATRRIALKVSYLGWDYYGFAAQNQNLPTVEARLVDALLACRLITDVKTNRYTRCGRTDRGVSAAGQVIALDEIPWPTPADAAAAEARDAEREIPYLDLLNRQLPSDIRVLAWSPVASDFDARFNCQWRRYRYYFDARGLDLERMRAAAALYVGKRDFRNFCQIDATKPAMNFERHILACNIVPVHSIDDVEVDANGGNDAPPTGRDGNARFYALDLRGTAFLWHQVRCMMAILFLVGQRLEPVDTVAAMLDPARLAGRPAYDMASELPLVLHHCAFPDDALRWRY</sequence>
<dbReference type="GO" id="GO:0003723">
    <property type="term" value="F:RNA binding"/>
    <property type="evidence" value="ECO:0007669"/>
    <property type="project" value="InterPro"/>
</dbReference>
<evidence type="ECO:0000313" key="8">
    <source>
        <dbReference type="EMBL" id="RKP10846.1"/>
    </source>
</evidence>
<name>A0A4P9XWX8_9FUNG</name>
<evidence type="ECO:0000256" key="4">
    <source>
        <dbReference type="PIRSR" id="PIRSR001430-1"/>
    </source>
</evidence>
<organism evidence="8 9">
    <name type="scientific">Thamnocephalis sphaerospora</name>
    <dbReference type="NCBI Taxonomy" id="78915"/>
    <lineage>
        <taxon>Eukaryota</taxon>
        <taxon>Fungi</taxon>
        <taxon>Fungi incertae sedis</taxon>
        <taxon>Zoopagomycota</taxon>
        <taxon>Zoopagomycotina</taxon>
        <taxon>Zoopagomycetes</taxon>
        <taxon>Zoopagales</taxon>
        <taxon>Sigmoideomycetaceae</taxon>
        <taxon>Thamnocephalis</taxon>
    </lineage>
</organism>
<gene>
    <name evidence="8" type="ORF">THASP1DRAFT_3246</name>
</gene>
<dbReference type="OrthoDB" id="25767at2759"/>
<dbReference type="AlphaFoldDB" id="A0A4P9XWX8"/>
<feature type="binding site" evidence="5">
    <location>
        <position position="143"/>
    </location>
    <ligand>
        <name>substrate</name>
    </ligand>
</feature>
<dbReference type="Gene3D" id="3.30.70.660">
    <property type="entry name" value="Pseudouridine synthase I, catalytic domain, C-terminal subdomain"/>
    <property type="match status" value="1"/>
</dbReference>
<dbReference type="InterPro" id="IPR020094">
    <property type="entry name" value="TruA/RsuA/RluB/E/F_N"/>
</dbReference>
<dbReference type="Proteomes" id="UP000271241">
    <property type="component" value="Unassembled WGS sequence"/>
</dbReference>
<dbReference type="HAMAP" id="MF_00171">
    <property type="entry name" value="TruA"/>
    <property type="match status" value="1"/>
</dbReference>
<dbReference type="EC" id="5.4.99.12" evidence="6"/>
<keyword evidence="2 6" id="KW-0819">tRNA processing</keyword>
<dbReference type="STRING" id="78915.A0A4P9XWX8"/>
<dbReference type="GO" id="GO:0031119">
    <property type="term" value="P:tRNA pseudouridine synthesis"/>
    <property type="evidence" value="ECO:0007669"/>
    <property type="project" value="TreeGrafter"/>
</dbReference>
<dbReference type="GO" id="GO:0005634">
    <property type="term" value="C:nucleus"/>
    <property type="evidence" value="ECO:0007669"/>
    <property type="project" value="TreeGrafter"/>
</dbReference>
<dbReference type="GO" id="GO:0160147">
    <property type="term" value="F:tRNA pseudouridine(38-40) synthase activity"/>
    <property type="evidence" value="ECO:0007669"/>
    <property type="project" value="UniProtKB-EC"/>
</dbReference>
<accession>A0A4P9XWX8</accession>
<keyword evidence="9" id="KW-1185">Reference proteome</keyword>
<feature type="domain" description="Pseudouridine synthase I TruA alpha/beta" evidence="7">
    <location>
        <begin position="160"/>
        <end position="290"/>
    </location>
</feature>
<dbReference type="PANTHER" id="PTHR11142:SF5">
    <property type="entry name" value="TRNA PSEUDOURIDINE(38_39) SYNTHASE"/>
    <property type="match status" value="1"/>
</dbReference>
<protein>
    <recommendedName>
        <fullName evidence="6">tRNA pseudouridine synthase</fullName>
        <ecNumber evidence="6">5.4.99.12</ecNumber>
    </recommendedName>
</protein>
<evidence type="ECO:0000256" key="3">
    <source>
        <dbReference type="ARBA" id="ARBA00023235"/>
    </source>
</evidence>
<dbReference type="InterPro" id="IPR020103">
    <property type="entry name" value="PsdUridine_synth_cat_dom_sf"/>
</dbReference>
<dbReference type="SUPFAM" id="SSF55120">
    <property type="entry name" value="Pseudouridine synthase"/>
    <property type="match status" value="1"/>
</dbReference>
<evidence type="ECO:0000256" key="2">
    <source>
        <dbReference type="ARBA" id="ARBA00022694"/>
    </source>
</evidence>
<dbReference type="InterPro" id="IPR020097">
    <property type="entry name" value="PsdUridine_synth_TruA_a/b_dom"/>
</dbReference>
<dbReference type="InterPro" id="IPR001406">
    <property type="entry name" value="PsdUridine_synth_TruA"/>
</dbReference>